<accession>A0A8C4Q7F9</accession>
<dbReference type="Proteomes" id="UP000694388">
    <property type="component" value="Unplaced"/>
</dbReference>
<keyword evidence="13" id="KW-1185">Reference proteome</keyword>
<dbReference type="InterPro" id="IPR000210">
    <property type="entry name" value="BTB/POZ_dom"/>
</dbReference>
<dbReference type="InterPro" id="IPR011333">
    <property type="entry name" value="SKP1/BTB/POZ_sf"/>
</dbReference>
<evidence type="ECO:0000256" key="9">
    <source>
        <dbReference type="ARBA" id="ARBA00023242"/>
    </source>
</evidence>
<keyword evidence="3" id="KW-0677">Repeat</keyword>
<dbReference type="InterPro" id="IPR008917">
    <property type="entry name" value="TF_DNA-bd_sf"/>
</dbReference>
<dbReference type="PROSITE" id="PS50097">
    <property type="entry name" value="BTB"/>
    <property type="match status" value="1"/>
</dbReference>
<feature type="domain" description="BTB" evidence="10">
    <location>
        <begin position="33"/>
        <end position="99"/>
    </location>
</feature>
<dbReference type="AlphaFoldDB" id="A0A8C4Q7F9"/>
<evidence type="ECO:0000256" key="2">
    <source>
        <dbReference type="ARBA" id="ARBA00022723"/>
    </source>
</evidence>
<evidence type="ECO:0000313" key="13">
    <source>
        <dbReference type="Proteomes" id="UP000694388"/>
    </source>
</evidence>
<dbReference type="GeneTree" id="ENSGT00940000158923"/>
<keyword evidence="8" id="KW-0804">Transcription</keyword>
<dbReference type="GO" id="GO:0000978">
    <property type="term" value="F:RNA polymerase II cis-regulatory region sequence-specific DNA binding"/>
    <property type="evidence" value="ECO:0007669"/>
    <property type="project" value="TreeGrafter"/>
</dbReference>
<evidence type="ECO:0000256" key="5">
    <source>
        <dbReference type="ARBA" id="ARBA00022833"/>
    </source>
</evidence>
<evidence type="ECO:0000256" key="3">
    <source>
        <dbReference type="ARBA" id="ARBA00022737"/>
    </source>
</evidence>
<dbReference type="PROSITE" id="PS00036">
    <property type="entry name" value="BZIP_BASIC"/>
    <property type="match status" value="1"/>
</dbReference>
<dbReference type="SMART" id="SM00225">
    <property type="entry name" value="BTB"/>
    <property type="match status" value="1"/>
</dbReference>
<keyword evidence="7" id="KW-0238">DNA-binding</keyword>
<dbReference type="PANTHER" id="PTHR46105:SF5">
    <property type="entry name" value="ZINC FINGER AND BTB DOMAIN-CONTAINING PROTEIN 44 ISOFORM X1"/>
    <property type="match status" value="1"/>
</dbReference>
<keyword evidence="2" id="KW-0479">Metal-binding</keyword>
<dbReference type="GO" id="GO:0005634">
    <property type="term" value="C:nucleus"/>
    <property type="evidence" value="ECO:0007669"/>
    <property type="project" value="UniProtKB-SubCell"/>
</dbReference>
<keyword evidence="5" id="KW-0862">Zinc</keyword>
<evidence type="ECO:0000313" key="12">
    <source>
        <dbReference type="Ensembl" id="ENSEBUP00000010968.1"/>
    </source>
</evidence>
<dbReference type="Pfam" id="PF00651">
    <property type="entry name" value="BTB"/>
    <property type="match status" value="1"/>
</dbReference>
<organism evidence="12 13">
    <name type="scientific">Eptatretus burgeri</name>
    <name type="common">Inshore hagfish</name>
    <dbReference type="NCBI Taxonomy" id="7764"/>
    <lineage>
        <taxon>Eukaryota</taxon>
        <taxon>Metazoa</taxon>
        <taxon>Chordata</taxon>
        <taxon>Craniata</taxon>
        <taxon>Vertebrata</taxon>
        <taxon>Cyclostomata</taxon>
        <taxon>Myxini</taxon>
        <taxon>Myxiniformes</taxon>
        <taxon>Myxinidae</taxon>
        <taxon>Eptatretinae</taxon>
        <taxon>Eptatretus</taxon>
    </lineage>
</organism>
<reference evidence="12" key="2">
    <citation type="submission" date="2025-09" db="UniProtKB">
        <authorList>
            <consortium name="Ensembl"/>
        </authorList>
    </citation>
    <scope>IDENTIFICATION</scope>
</reference>
<evidence type="ECO:0000256" key="7">
    <source>
        <dbReference type="ARBA" id="ARBA00023125"/>
    </source>
</evidence>
<dbReference type="Ensembl" id="ENSEBUT00000011527.1">
    <property type="protein sequence ID" value="ENSEBUP00000010968.1"/>
    <property type="gene ID" value="ENSEBUG00000007046.1"/>
</dbReference>
<dbReference type="InterPro" id="IPR004826">
    <property type="entry name" value="bZIP_Maf"/>
</dbReference>
<evidence type="ECO:0000256" key="1">
    <source>
        <dbReference type="ARBA" id="ARBA00004123"/>
    </source>
</evidence>
<dbReference type="InterPro" id="IPR050457">
    <property type="entry name" value="ZnFinger_BTB_dom_contain"/>
</dbReference>
<dbReference type="Gene3D" id="3.30.710.10">
    <property type="entry name" value="Potassium Channel Kv1.1, Chain A"/>
    <property type="match status" value="1"/>
</dbReference>
<dbReference type="InterPro" id="IPR004827">
    <property type="entry name" value="bZIP"/>
</dbReference>
<keyword evidence="9" id="KW-0539">Nucleus</keyword>
<dbReference type="SMART" id="SM00338">
    <property type="entry name" value="BRLZ"/>
    <property type="match status" value="1"/>
</dbReference>
<dbReference type="Pfam" id="PF03131">
    <property type="entry name" value="bZIP_Maf"/>
    <property type="match status" value="1"/>
</dbReference>
<dbReference type="PANTHER" id="PTHR46105">
    <property type="entry name" value="AGAP004733-PA"/>
    <property type="match status" value="1"/>
</dbReference>
<sequence length="459" mass="50597">RPNSENYFVYEASRHAATVLGELHAQREHRLLCDVAVRAGGQDFPAHRAVLAAACDFFHMALATQCEPHPVLQLPSEVTAEGFLPVLHFAYTGRLHISRNNFKDIARCATILRLRTLEDACFVFLKHKLDGMESSVSSCTSPLKCPTTRSLCLETQDKGPQAVNARFESPSCGSRCHYGNPKASVSPTSIIACDTGNRHCVLSSYGALLRPSCPSVQTCPQGIAAALQRGLERSTSEEASSSHDMSSRSHFQASLPQRCRPIMVSDSGPENGFTKSCTDAAQTKGVCGQSFCGQFQLHVGDSPSCPINLSLACKDPSSQRQPLLIATTDHTNALSPPPQNLTGSIQLPFPMEKITELPRNDFQALLKIHVLTSEQLEFVHDVRRRSKNRVAAQRCRKRKLDCIQNLEGEIEKLVGLLVFWVRGINYKSIVFLTEPLKLIGKCNWEKYLHKEPIATAESC</sequence>
<keyword evidence="6" id="KW-0805">Transcription regulation</keyword>
<keyword evidence="4" id="KW-0863">Zinc-finger</keyword>
<evidence type="ECO:0000259" key="11">
    <source>
        <dbReference type="PROSITE" id="PS50217"/>
    </source>
</evidence>
<protein>
    <submittedName>
        <fullName evidence="12">Uncharacterized protein</fullName>
    </submittedName>
</protein>
<dbReference type="Gene3D" id="1.10.880.10">
    <property type="entry name" value="Transcription factor, Skn-1-like, DNA-binding domain"/>
    <property type="match status" value="1"/>
</dbReference>
<reference evidence="12" key="1">
    <citation type="submission" date="2025-08" db="UniProtKB">
        <authorList>
            <consortium name="Ensembl"/>
        </authorList>
    </citation>
    <scope>IDENTIFICATION</scope>
</reference>
<evidence type="ECO:0000259" key="10">
    <source>
        <dbReference type="PROSITE" id="PS50097"/>
    </source>
</evidence>
<comment type="subcellular location">
    <subcellularLocation>
        <location evidence="1">Nucleus</location>
    </subcellularLocation>
</comment>
<dbReference type="SUPFAM" id="SSF54695">
    <property type="entry name" value="POZ domain"/>
    <property type="match status" value="1"/>
</dbReference>
<dbReference type="PROSITE" id="PS50217">
    <property type="entry name" value="BZIP"/>
    <property type="match status" value="1"/>
</dbReference>
<feature type="domain" description="BZIP" evidence="11">
    <location>
        <begin position="383"/>
        <end position="413"/>
    </location>
</feature>
<evidence type="ECO:0000256" key="4">
    <source>
        <dbReference type="ARBA" id="ARBA00022771"/>
    </source>
</evidence>
<name>A0A8C4Q7F9_EPTBU</name>
<dbReference type="SUPFAM" id="SSF47454">
    <property type="entry name" value="A DNA-binding domain in eukaryotic transcription factors"/>
    <property type="match status" value="1"/>
</dbReference>
<dbReference type="GO" id="GO:0008270">
    <property type="term" value="F:zinc ion binding"/>
    <property type="evidence" value="ECO:0007669"/>
    <property type="project" value="UniProtKB-KW"/>
</dbReference>
<evidence type="ECO:0000256" key="8">
    <source>
        <dbReference type="ARBA" id="ARBA00023163"/>
    </source>
</evidence>
<dbReference type="GO" id="GO:0000981">
    <property type="term" value="F:DNA-binding transcription factor activity, RNA polymerase II-specific"/>
    <property type="evidence" value="ECO:0007669"/>
    <property type="project" value="TreeGrafter"/>
</dbReference>
<evidence type="ECO:0000256" key="6">
    <source>
        <dbReference type="ARBA" id="ARBA00023015"/>
    </source>
</evidence>
<proteinExistence type="predicted"/>